<gene>
    <name evidence="2" type="ORF">HKK74_04625</name>
</gene>
<name>A0ABR7LJ20_9ACTN</name>
<sequence length="102" mass="10834">MALPTLTPEQRAQALEKAQQARKERSELLAGVKAGTLTIGDVLARTDDIAKKTKVVQVLKALPGYGPAKAAALMEQAGIDDSRRVGGLGEQQRRKLLEAVSA</sequence>
<evidence type="ECO:0000313" key="3">
    <source>
        <dbReference type="Proteomes" id="UP000805614"/>
    </source>
</evidence>
<dbReference type="SUPFAM" id="SSF46946">
    <property type="entry name" value="S13-like H2TH domain"/>
    <property type="match status" value="1"/>
</dbReference>
<accession>A0ABR7LJ20</accession>
<evidence type="ECO:0000313" key="2">
    <source>
        <dbReference type="EMBL" id="MBC6464783.1"/>
    </source>
</evidence>
<dbReference type="Proteomes" id="UP000805614">
    <property type="component" value="Unassembled WGS sequence"/>
</dbReference>
<proteinExistence type="predicted"/>
<dbReference type="Pfam" id="PF22525">
    <property type="entry name" value="H2TH_5"/>
    <property type="match status" value="1"/>
</dbReference>
<feature type="domain" description="Integration host factor-like helix-two turn-helix" evidence="1">
    <location>
        <begin position="33"/>
        <end position="98"/>
    </location>
</feature>
<protein>
    <submittedName>
        <fullName evidence="2">Integration host factor</fullName>
    </submittedName>
</protein>
<dbReference type="InterPro" id="IPR047806">
    <property type="entry name" value="IHF_actinobact"/>
</dbReference>
<dbReference type="InterPro" id="IPR010979">
    <property type="entry name" value="Ribosomal_uS13-like_H2TH"/>
</dbReference>
<evidence type="ECO:0000259" key="1">
    <source>
        <dbReference type="Pfam" id="PF22525"/>
    </source>
</evidence>
<organism evidence="2 3">
    <name type="scientific">Actinomadura alba</name>
    <dbReference type="NCBI Taxonomy" id="406431"/>
    <lineage>
        <taxon>Bacteria</taxon>
        <taxon>Bacillati</taxon>
        <taxon>Actinomycetota</taxon>
        <taxon>Actinomycetes</taxon>
        <taxon>Streptosporangiales</taxon>
        <taxon>Thermomonosporaceae</taxon>
        <taxon>Actinomadura</taxon>
    </lineage>
</organism>
<dbReference type="EMBL" id="JABVEC010000002">
    <property type="protein sequence ID" value="MBC6464783.1"/>
    <property type="molecule type" value="Genomic_DNA"/>
</dbReference>
<keyword evidence="3" id="KW-1185">Reference proteome</keyword>
<reference evidence="2 3" key="1">
    <citation type="submission" date="2020-06" db="EMBL/GenBank/DDBJ databases">
        <title>Actinomadura xiongansis sp. nov., isolated from soil of Baiyangdian.</title>
        <authorList>
            <person name="Zhang X."/>
        </authorList>
    </citation>
    <scope>NUCLEOTIDE SEQUENCE [LARGE SCALE GENOMIC DNA]</scope>
    <source>
        <strain evidence="2 3">HBUM206468</strain>
    </source>
</reference>
<comment type="caution">
    <text evidence="2">The sequence shown here is derived from an EMBL/GenBank/DDBJ whole genome shotgun (WGS) entry which is preliminary data.</text>
</comment>
<dbReference type="NCBIfam" id="NF041260">
    <property type="entry name" value="actino_IHF"/>
    <property type="match status" value="1"/>
</dbReference>
<dbReference type="InterPro" id="IPR055201">
    <property type="entry name" value="IHF-like_H2TH"/>
</dbReference>
<dbReference type="RefSeq" id="WP_187241765.1">
    <property type="nucleotide sequence ID" value="NZ_BAAAOK010000008.1"/>
</dbReference>
<dbReference type="Gene3D" id="1.10.8.50">
    <property type="match status" value="1"/>
</dbReference>